<dbReference type="Pfam" id="PF06415">
    <property type="entry name" value="iPGM_N"/>
    <property type="match status" value="1"/>
</dbReference>
<feature type="binding site" evidence="9 13">
    <location>
        <position position="456"/>
    </location>
    <ligand>
        <name>Mn(2+)</name>
        <dbReference type="ChEBI" id="CHEBI:29035"/>
        <label>1</label>
    </ligand>
</feature>
<feature type="binding site" evidence="9 12">
    <location>
        <position position="190"/>
    </location>
    <ligand>
        <name>substrate</name>
    </ligand>
</feature>
<dbReference type="AlphaFoldDB" id="A0A845BI07"/>
<keyword evidence="5 9" id="KW-0479">Metal-binding</keyword>
<dbReference type="SUPFAM" id="SSF53649">
    <property type="entry name" value="Alkaline phosphatase-like"/>
    <property type="match status" value="1"/>
</dbReference>
<dbReference type="Gene3D" id="3.40.720.10">
    <property type="entry name" value="Alkaline Phosphatase, subunit A"/>
    <property type="match status" value="1"/>
</dbReference>
<gene>
    <name evidence="9" type="primary">gpmI</name>
    <name evidence="16" type="ORF">GQF02_02165</name>
</gene>
<keyword evidence="17" id="KW-1185">Reference proteome</keyword>
<feature type="binding site" evidence="9 13">
    <location>
        <position position="396"/>
    </location>
    <ligand>
        <name>Mn(2+)</name>
        <dbReference type="ChEBI" id="CHEBI:29035"/>
        <label>1</label>
    </ligand>
</feature>
<feature type="binding site" evidence="9 12">
    <location>
        <begin position="152"/>
        <end position="153"/>
    </location>
    <ligand>
        <name>substrate</name>
    </ligand>
</feature>
<feature type="domain" description="Metalloenzyme" evidence="14">
    <location>
        <begin position="6"/>
        <end position="492"/>
    </location>
</feature>
<dbReference type="GO" id="GO:0030145">
    <property type="term" value="F:manganese ion binding"/>
    <property type="evidence" value="ECO:0007669"/>
    <property type="project" value="UniProtKB-UniRule"/>
</dbReference>
<dbReference type="InterPro" id="IPR006124">
    <property type="entry name" value="Metalloenzyme"/>
</dbReference>
<dbReference type="EMBL" id="WSSB01000001">
    <property type="protein sequence ID" value="MXR35782.1"/>
    <property type="molecule type" value="Genomic_DNA"/>
</dbReference>
<keyword evidence="7 9" id="KW-0464">Manganese</keyword>
<feature type="binding site" evidence="9 13">
    <location>
        <position position="63"/>
    </location>
    <ligand>
        <name>Mn(2+)</name>
        <dbReference type="ChEBI" id="CHEBI:29035"/>
        <label>2</label>
    </ligand>
</feature>
<feature type="domain" description="BPG-independent PGAM N-terminal" evidence="15">
    <location>
        <begin position="83"/>
        <end position="292"/>
    </location>
</feature>
<evidence type="ECO:0000259" key="15">
    <source>
        <dbReference type="Pfam" id="PF06415"/>
    </source>
</evidence>
<evidence type="ECO:0000256" key="10">
    <source>
        <dbReference type="NCBIfam" id="TIGR01307"/>
    </source>
</evidence>
<evidence type="ECO:0000256" key="9">
    <source>
        <dbReference type="HAMAP-Rule" id="MF_01038"/>
    </source>
</evidence>
<evidence type="ECO:0000313" key="16">
    <source>
        <dbReference type="EMBL" id="MXR35782.1"/>
    </source>
</evidence>
<evidence type="ECO:0000256" key="2">
    <source>
        <dbReference type="ARBA" id="ARBA00002315"/>
    </source>
</evidence>
<evidence type="ECO:0000259" key="14">
    <source>
        <dbReference type="Pfam" id="PF01676"/>
    </source>
</evidence>
<dbReference type="GO" id="GO:0006096">
    <property type="term" value="P:glycolytic process"/>
    <property type="evidence" value="ECO:0007669"/>
    <property type="project" value="UniProtKB-UniRule"/>
</dbReference>
<feature type="active site" description="Phosphoserine intermediate" evidence="9 11">
    <location>
        <position position="63"/>
    </location>
</feature>
<evidence type="ECO:0000256" key="7">
    <source>
        <dbReference type="ARBA" id="ARBA00023211"/>
    </source>
</evidence>
<accession>A0A845BI07</accession>
<dbReference type="HAMAP" id="MF_01038">
    <property type="entry name" value="GpmI"/>
    <property type="match status" value="1"/>
</dbReference>
<evidence type="ECO:0000256" key="11">
    <source>
        <dbReference type="PIRSR" id="PIRSR001492-1"/>
    </source>
</evidence>
<feature type="binding site" evidence="9 13">
    <location>
        <position position="400"/>
    </location>
    <ligand>
        <name>Mn(2+)</name>
        <dbReference type="ChEBI" id="CHEBI:29035"/>
        <label>1</label>
    </ligand>
</feature>
<evidence type="ECO:0000256" key="12">
    <source>
        <dbReference type="PIRSR" id="PIRSR001492-2"/>
    </source>
</evidence>
<evidence type="ECO:0000256" key="3">
    <source>
        <dbReference type="ARBA" id="ARBA00004798"/>
    </source>
</evidence>
<dbReference type="InterPro" id="IPR005995">
    <property type="entry name" value="Pgm_bpd_ind"/>
</dbReference>
<dbReference type="Pfam" id="PF01676">
    <property type="entry name" value="Metalloenzyme"/>
    <property type="match status" value="1"/>
</dbReference>
<feature type="binding site" evidence="9 12">
    <location>
        <begin position="256"/>
        <end position="259"/>
    </location>
    <ligand>
        <name>substrate</name>
    </ligand>
</feature>
<sequence length="506" mass="54987">MHALTPVLLLILDGFGERAESDNNAILNARTPNLDRLRTLYASGAIEASEGYVGLPGGQFGNSEVGHLNIGAGRIVQQDISRIDSDIENGVFASNTTLKTALDKSQDHTLHILGLLSDGGVHSHEAQIHAVIRAAEAAGIKKILLHAFLDGRDTPPRSAETYLRRLHHVLAECPHTKLATVCGRYWGMDRDKRWERVEPAYRLIVDGQAEHQAADGFTALANAYARGENDEFVAATVIGEPQSIADGDVVLFMNFRADRARQFSSALTDPAFDGFTARQPKLAYFATLTSYGEAYPNPVLYAPQTLRNGFGEYLSGLGLTQLRIAETEKYPHVTYFFNGGEEAVYPGEERILVPSPKVATYDLQPEMNAPEVTRHIVEAIASGRFNAIICNFANGDMVGHSGNFDAAIKAVEALDSCVGLCVDAMLAAGGEVLITADHGNCEQMHDVSHDQPHTQHTLNRVPFIYIGRKAEIRTGGSLRDIAPSLLAMMGLPQPAEMTGQSLIEFK</sequence>
<feature type="binding site" evidence="9 13">
    <location>
        <position position="13"/>
    </location>
    <ligand>
        <name>Mn(2+)</name>
        <dbReference type="ChEBI" id="CHEBI:29035"/>
        <label>2</label>
    </ligand>
</feature>
<feature type="binding site" evidence="9 12">
    <location>
        <position position="184"/>
    </location>
    <ligand>
        <name>substrate</name>
    </ligand>
</feature>
<dbReference type="FunFam" id="3.40.1450.10:FF:000002">
    <property type="entry name" value="2,3-bisphosphoglycerate-independent phosphoglycerate mutase"/>
    <property type="match status" value="1"/>
</dbReference>
<dbReference type="UniPathway" id="UPA00109">
    <property type="reaction ID" value="UER00186"/>
</dbReference>
<feature type="binding site" evidence="9 12">
    <location>
        <position position="329"/>
    </location>
    <ligand>
        <name>substrate</name>
    </ligand>
</feature>
<dbReference type="PANTHER" id="PTHR31637:SF0">
    <property type="entry name" value="2,3-BISPHOSPHOGLYCERATE-INDEPENDENT PHOSPHOGLYCERATE MUTASE"/>
    <property type="match status" value="1"/>
</dbReference>
<evidence type="ECO:0000256" key="6">
    <source>
        <dbReference type="ARBA" id="ARBA00023152"/>
    </source>
</evidence>
<evidence type="ECO:0000256" key="13">
    <source>
        <dbReference type="PIRSR" id="PIRSR001492-3"/>
    </source>
</evidence>
<comment type="subunit">
    <text evidence="9">Monomer.</text>
</comment>
<dbReference type="SUPFAM" id="SSF64158">
    <property type="entry name" value="2,3-Bisphosphoglycerate-independent phosphoglycerate mutase, substrate-binding domain"/>
    <property type="match status" value="1"/>
</dbReference>
<dbReference type="GO" id="GO:0004619">
    <property type="term" value="F:phosphoglycerate mutase activity"/>
    <property type="evidence" value="ECO:0007669"/>
    <property type="project" value="UniProtKB-UniRule"/>
</dbReference>
<comment type="catalytic activity">
    <reaction evidence="1 9">
        <text>(2R)-2-phosphoglycerate = (2R)-3-phosphoglycerate</text>
        <dbReference type="Rhea" id="RHEA:15901"/>
        <dbReference type="ChEBI" id="CHEBI:58272"/>
        <dbReference type="ChEBI" id="CHEBI:58289"/>
        <dbReference type="EC" id="5.4.2.12"/>
    </reaction>
</comment>
<keyword evidence="6 9" id="KW-0324">Glycolysis</keyword>
<dbReference type="CDD" id="cd16010">
    <property type="entry name" value="iPGM"/>
    <property type="match status" value="1"/>
</dbReference>
<dbReference type="RefSeq" id="WP_160794483.1">
    <property type="nucleotide sequence ID" value="NZ_WSSB01000001.1"/>
</dbReference>
<dbReference type="PIRSF" id="PIRSF001492">
    <property type="entry name" value="IPGAM"/>
    <property type="match status" value="1"/>
</dbReference>
<dbReference type="GO" id="GO:0005829">
    <property type="term" value="C:cytosol"/>
    <property type="evidence" value="ECO:0007669"/>
    <property type="project" value="TreeGrafter"/>
</dbReference>
<evidence type="ECO:0000256" key="4">
    <source>
        <dbReference type="ARBA" id="ARBA00008819"/>
    </source>
</evidence>
<comment type="pathway">
    <text evidence="3 9">Carbohydrate degradation; glycolysis; pyruvate from D-glyceraldehyde 3-phosphate: step 3/5.</text>
</comment>
<dbReference type="InterPro" id="IPR017850">
    <property type="entry name" value="Alkaline_phosphatase_core_sf"/>
</dbReference>
<evidence type="ECO:0000256" key="5">
    <source>
        <dbReference type="ARBA" id="ARBA00022723"/>
    </source>
</evidence>
<dbReference type="InterPro" id="IPR011258">
    <property type="entry name" value="BPG-indep_PGM_N"/>
</dbReference>
<dbReference type="Gene3D" id="3.40.1450.10">
    <property type="entry name" value="BPG-independent phosphoglycerate mutase, domain B"/>
    <property type="match status" value="1"/>
</dbReference>
<feature type="binding site" evidence="9 13">
    <location>
        <position position="438"/>
    </location>
    <ligand>
        <name>Mn(2+)</name>
        <dbReference type="ChEBI" id="CHEBI:29035"/>
        <label>2</label>
    </ligand>
</feature>
<evidence type="ECO:0000256" key="1">
    <source>
        <dbReference type="ARBA" id="ARBA00000370"/>
    </source>
</evidence>
<feature type="binding site" evidence="9 13">
    <location>
        <position position="437"/>
    </location>
    <ligand>
        <name>Mn(2+)</name>
        <dbReference type="ChEBI" id="CHEBI:29035"/>
        <label>2</label>
    </ligand>
</feature>
<organism evidence="16 17">
    <name type="scientific">Craterilacuibacter sinensis</name>
    <dbReference type="NCBI Taxonomy" id="2686017"/>
    <lineage>
        <taxon>Bacteria</taxon>
        <taxon>Pseudomonadati</taxon>
        <taxon>Pseudomonadota</taxon>
        <taxon>Betaproteobacteria</taxon>
        <taxon>Neisseriales</taxon>
        <taxon>Neisseriaceae</taxon>
        <taxon>Craterilacuibacter</taxon>
    </lineage>
</organism>
<dbReference type="InterPro" id="IPR036646">
    <property type="entry name" value="PGAM_B_sf"/>
</dbReference>
<comment type="caution">
    <text evidence="16">The sequence shown here is derived from an EMBL/GenBank/DDBJ whole genome shotgun (WGS) entry which is preliminary data.</text>
</comment>
<dbReference type="Proteomes" id="UP000467214">
    <property type="component" value="Unassembled WGS sequence"/>
</dbReference>
<dbReference type="EC" id="5.4.2.12" evidence="9 10"/>
<evidence type="ECO:0000256" key="8">
    <source>
        <dbReference type="ARBA" id="ARBA00023235"/>
    </source>
</evidence>
<dbReference type="GO" id="GO:0006007">
    <property type="term" value="P:glucose catabolic process"/>
    <property type="evidence" value="ECO:0007669"/>
    <property type="project" value="InterPro"/>
</dbReference>
<evidence type="ECO:0000313" key="17">
    <source>
        <dbReference type="Proteomes" id="UP000467214"/>
    </source>
</evidence>
<reference evidence="16 17" key="1">
    <citation type="submission" date="2019-12" db="EMBL/GenBank/DDBJ databases">
        <title>Neisseriaceae gen. nov. sp. Genome sequencing and assembly.</title>
        <authorList>
            <person name="Liu Z."/>
            <person name="Li A."/>
        </authorList>
    </citation>
    <scope>NUCLEOTIDE SEQUENCE [LARGE SCALE GENOMIC DNA]</scope>
    <source>
        <strain evidence="16 17">B2N2-7</strain>
    </source>
</reference>
<comment type="similarity">
    <text evidence="4 9">Belongs to the BPG-independent phosphoglycerate mutase family.</text>
</comment>
<protein>
    <recommendedName>
        <fullName evidence="9 10">2,3-bisphosphoglycerate-independent phosphoglycerate mutase</fullName>
        <shortName evidence="9">BPG-independent PGAM</shortName>
        <shortName evidence="9">Phosphoglyceromutase</shortName>
        <shortName evidence="9">iPGM</shortName>
        <ecNumber evidence="9 10">5.4.2.12</ecNumber>
    </recommendedName>
</protein>
<keyword evidence="8 9" id="KW-0413">Isomerase</keyword>
<dbReference type="PANTHER" id="PTHR31637">
    <property type="entry name" value="2,3-BISPHOSPHOGLYCERATE-INDEPENDENT PHOSPHOGLYCERATE MUTASE"/>
    <property type="match status" value="1"/>
</dbReference>
<proteinExistence type="inferred from homology"/>
<feature type="binding site" evidence="9 12">
    <location>
        <position position="122"/>
    </location>
    <ligand>
        <name>substrate</name>
    </ligand>
</feature>
<comment type="cofactor">
    <cofactor evidence="9">
        <name>Mn(2+)</name>
        <dbReference type="ChEBI" id="CHEBI:29035"/>
    </cofactor>
    <text evidence="9">Binds 2 manganese ions per subunit.</text>
</comment>
<comment type="function">
    <text evidence="2 9">Catalyzes the interconversion of 2-phosphoglycerate and 3-phosphoglycerate.</text>
</comment>
<name>A0A845BI07_9NEIS</name>
<dbReference type="NCBIfam" id="TIGR01307">
    <property type="entry name" value="pgm_bpd_ind"/>
    <property type="match status" value="1"/>
</dbReference>